<dbReference type="EMBL" id="PITJ01000617">
    <property type="protein sequence ID" value="TBU01835.1"/>
    <property type="molecule type" value="Genomic_DNA"/>
</dbReference>
<dbReference type="Gene3D" id="3.90.79.10">
    <property type="entry name" value="Nucleoside Triphosphate Pyrophosphohydrolase"/>
    <property type="match status" value="1"/>
</dbReference>
<comment type="catalytic activity">
    <reaction evidence="6">
        <text>isopentenyl diphosphate = dimethylallyl diphosphate</text>
        <dbReference type="Rhea" id="RHEA:23284"/>
        <dbReference type="ChEBI" id="CHEBI:57623"/>
        <dbReference type="ChEBI" id="CHEBI:128769"/>
        <dbReference type="EC" id="5.3.3.2"/>
    </reaction>
    <physiologicalReaction direction="left-to-right" evidence="6">
        <dbReference type="Rhea" id="RHEA:23285"/>
    </physiologicalReaction>
</comment>
<dbReference type="NCBIfam" id="TIGR02150">
    <property type="entry name" value="IPP_isom_1"/>
    <property type="match status" value="1"/>
</dbReference>
<reference evidence="11 12" key="1">
    <citation type="submission" date="2017-12" db="EMBL/GenBank/DDBJ databases">
        <authorList>
            <person name="Pombert J.-F."/>
            <person name="Haag K.L."/>
            <person name="Ebert D."/>
        </authorList>
    </citation>
    <scope>NUCLEOTIDE SEQUENCE [LARGE SCALE GENOMIC DNA]</scope>
    <source>
        <strain evidence="9">FI-OER-3-3</strain>
        <strain evidence="10">IL-G-3</strain>
    </source>
</reference>
<accession>A0A4Q9L420</accession>
<protein>
    <recommendedName>
        <fullName evidence="3">isopentenyl-diphosphate Delta-isomerase</fullName>
        <ecNumber evidence="3">5.3.3.2</ecNumber>
    </recommendedName>
</protein>
<proteinExistence type="inferred from homology"/>
<dbReference type="UniPathway" id="UPA00059">
    <property type="reaction ID" value="UER00104"/>
</dbReference>
<feature type="domain" description="Nudix hydrolase" evidence="7">
    <location>
        <begin position="33"/>
        <end position="214"/>
    </location>
</feature>
<evidence type="ECO:0000256" key="5">
    <source>
        <dbReference type="ARBA" id="ARBA00023235"/>
    </source>
</evidence>
<evidence type="ECO:0000259" key="7">
    <source>
        <dbReference type="PROSITE" id="PS51462"/>
    </source>
</evidence>
<dbReference type="GO" id="GO:0050992">
    <property type="term" value="P:dimethylallyl diphosphate biosynthetic process"/>
    <property type="evidence" value="ECO:0007669"/>
    <property type="project" value="UniProtKB-UniPathway"/>
</dbReference>
<evidence type="ECO:0000313" key="10">
    <source>
        <dbReference type="EMBL" id="TBU20347.1"/>
    </source>
</evidence>
<evidence type="ECO:0000313" key="11">
    <source>
        <dbReference type="Proteomes" id="UP000292282"/>
    </source>
</evidence>
<dbReference type="GO" id="GO:0004452">
    <property type="term" value="F:isopentenyl-diphosphate delta-isomerase activity"/>
    <property type="evidence" value="ECO:0007669"/>
    <property type="project" value="UniProtKB-EC"/>
</dbReference>
<dbReference type="VEuPathDB" id="MicrosporidiaDB:CWI37_0617p0030"/>
<dbReference type="PROSITE" id="PS51462">
    <property type="entry name" value="NUDIX"/>
    <property type="match status" value="1"/>
</dbReference>
<name>A0A4Q9L420_9MICR</name>
<evidence type="ECO:0000313" key="12">
    <source>
        <dbReference type="Proteomes" id="UP000292362"/>
    </source>
</evidence>
<comment type="pathway">
    <text evidence="1">Isoprenoid biosynthesis; dimethylallyl diphosphate biosynthesis; dimethylallyl diphosphate from isopentenyl diphosphate: step 1/1.</text>
</comment>
<comment type="caution">
    <text evidence="9">The sequence shown here is derived from an EMBL/GenBank/DDBJ whole genome shotgun (WGS) entry which is preliminary data.</text>
</comment>
<dbReference type="AlphaFoldDB" id="A0A4Q9L420"/>
<dbReference type="GO" id="GO:0005737">
    <property type="term" value="C:cytoplasm"/>
    <property type="evidence" value="ECO:0007669"/>
    <property type="project" value="TreeGrafter"/>
</dbReference>
<dbReference type="EC" id="5.3.3.2" evidence="3"/>
<dbReference type="VEuPathDB" id="MicrosporidiaDB:CWI37_0775p0030"/>
<keyword evidence="11" id="KW-1185">Reference proteome</keyword>
<dbReference type="EMBL" id="PITJ01000775">
    <property type="protein sequence ID" value="TBU01210.1"/>
    <property type="molecule type" value="Genomic_DNA"/>
</dbReference>
<dbReference type="OrthoDB" id="510307at2759"/>
<sequence length="224" mass="26217">MDNFNKNLIIVDDTDKIIGSKKALVSHHLKTLTLHRAFSVFLFSSDNKMLVQKRSLDKFVFPEHWGNTCCSHPFLSEMSFKDPLSDVKIHAIKRLQYELGIKENEVGFDDLLFKERIVYIARPEKSEGKFIGTDIKSQETEIFPESQNIMKEGLKSEDFGEYEVDYILFVKKNSSDLTIKPNPSEVMEARWVSKQEFDILFKNEKIVPWVRVLCQYIDPFSYFK</sequence>
<evidence type="ECO:0000256" key="6">
    <source>
        <dbReference type="ARBA" id="ARBA00029294"/>
    </source>
</evidence>
<dbReference type="VEuPathDB" id="MicrosporidiaDB:CWI38_0086p0040"/>
<evidence type="ECO:0000256" key="3">
    <source>
        <dbReference type="ARBA" id="ARBA00012057"/>
    </source>
</evidence>
<keyword evidence="4" id="KW-0414">Isoprene biosynthesis</keyword>
<evidence type="ECO:0000313" key="8">
    <source>
        <dbReference type="EMBL" id="TBU01210.1"/>
    </source>
</evidence>
<dbReference type="Proteomes" id="UP000292362">
    <property type="component" value="Unassembled WGS sequence"/>
</dbReference>
<evidence type="ECO:0000256" key="2">
    <source>
        <dbReference type="ARBA" id="ARBA00007579"/>
    </source>
</evidence>
<dbReference type="EMBL" id="PITK01000086">
    <property type="protein sequence ID" value="TBU20347.1"/>
    <property type="molecule type" value="Genomic_DNA"/>
</dbReference>
<dbReference type="Proteomes" id="UP000292282">
    <property type="component" value="Unassembled WGS sequence"/>
</dbReference>
<dbReference type="CDD" id="cd02885">
    <property type="entry name" value="NUDIX_IPP_Isomerase"/>
    <property type="match status" value="1"/>
</dbReference>
<dbReference type="InterPro" id="IPR011876">
    <property type="entry name" value="IsopentenylPP_isomerase_typ1"/>
</dbReference>
<evidence type="ECO:0000313" key="9">
    <source>
        <dbReference type="EMBL" id="TBU01835.1"/>
    </source>
</evidence>
<dbReference type="PIRSF" id="PIRSF018427">
    <property type="entry name" value="Isopntndiph_ism"/>
    <property type="match status" value="1"/>
</dbReference>
<dbReference type="InterPro" id="IPR000086">
    <property type="entry name" value="NUDIX_hydrolase_dom"/>
</dbReference>
<gene>
    <name evidence="9" type="ORF">CWI37_0617p0030</name>
    <name evidence="8" type="ORF">CWI37_0775p0030</name>
    <name evidence="10" type="ORF">CWI38_0086p0040</name>
</gene>
<evidence type="ECO:0000256" key="1">
    <source>
        <dbReference type="ARBA" id="ARBA00004826"/>
    </source>
</evidence>
<dbReference type="PANTHER" id="PTHR10885">
    <property type="entry name" value="ISOPENTENYL-DIPHOSPHATE DELTA-ISOMERASE"/>
    <property type="match status" value="1"/>
</dbReference>
<organism evidence="9 12">
    <name type="scientific">Hamiltosporidium tvaerminnensis</name>
    <dbReference type="NCBI Taxonomy" id="1176355"/>
    <lineage>
        <taxon>Eukaryota</taxon>
        <taxon>Fungi</taxon>
        <taxon>Fungi incertae sedis</taxon>
        <taxon>Microsporidia</taxon>
        <taxon>Dubosqiidae</taxon>
        <taxon>Hamiltosporidium</taxon>
    </lineage>
</organism>
<dbReference type="STRING" id="1176355.A0A4Q9L420"/>
<keyword evidence="5 9" id="KW-0413">Isomerase</keyword>
<dbReference type="InterPro" id="IPR015797">
    <property type="entry name" value="NUDIX_hydrolase-like_dom_sf"/>
</dbReference>
<dbReference type="GO" id="GO:0009240">
    <property type="term" value="P:isopentenyl diphosphate biosynthetic process"/>
    <property type="evidence" value="ECO:0007669"/>
    <property type="project" value="TreeGrafter"/>
</dbReference>
<evidence type="ECO:0000256" key="4">
    <source>
        <dbReference type="ARBA" id="ARBA00023229"/>
    </source>
</evidence>
<dbReference type="PANTHER" id="PTHR10885:SF0">
    <property type="entry name" value="ISOPENTENYL-DIPHOSPHATE DELTA-ISOMERASE"/>
    <property type="match status" value="1"/>
</dbReference>
<dbReference type="SUPFAM" id="SSF55811">
    <property type="entry name" value="Nudix"/>
    <property type="match status" value="1"/>
</dbReference>
<comment type="similarity">
    <text evidence="2">Belongs to the IPP isomerase type 1 family.</text>
</comment>